<dbReference type="EMBL" id="WUUT01000001">
    <property type="protein sequence ID" value="MXR50029.1"/>
    <property type="molecule type" value="Genomic_DNA"/>
</dbReference>
<feature type="transmembrane region" description="Helical" evidence="1">
    <location>
        <begin position="9"/>
        <end position="30"/>
    </location>
</feature>
<proteinExistence type="predicted"/>
<comment type="caution">
    <text evidence="2">The sequence shown here is derived from an EMBL/GenBank/DDBJ whole genome shotgun (WGS) entry which is preliminary data.</text>
</comment>
<evidence type="ECO:0000313" key="3">
    <source>
        <dbReference type="Proteomes" id="UP000466535"/>
    </source>
</evidence>
<keyword evidence="1" id="KW-0472">Membrane</keyword>
<accession>A0A6B0TA16</accession>
<feature type="transmembrane region" description="Helical" evidence="1">
    <location>
        <begin position="135"/>
        <end position="154"/>
    </location>
</feature>
<gene>
    <name evidence="2" type="ORF">GRX03_00190</name>
</gene>
<evidence type="ECO:0000313" key="2">
    <source>
        <dbReference type="EMBL" id="MXR50029.1"/>
    </source>
</evidence>
<dbReference type="AlphaFoldDB" id="A0A6B0TA16"/>
<dbReference type="RefSeq" id="WP_159762196.1">
    <property type="nucleotide sequence ID" value="NZ_WUUT01000001.1"/>
</dbReference>
<reference evidence="2 3" key="1">
    <citation type="submission" date="2019-12" db="EMBL/GenBank/DDBJ databases">
        <title>Isolation and characterization of three novel carbon monoxide-oxidizing members of Halobacteria from salione crusts and soils.</title>
        <authorList>
            <person name="Myers M.R."/>
            <person name="King G.M."/>
        </authorList>
    </citation>
    <scope>NUCLEOTIDE SEQUENCE [LARGE SCALE GENOMIC DNA]</scope>
    <source>
        <strain evidence="2 3">WSH3</strain>
    </source>
</reference>
<evidence type="ECO:0000256" key="1">
    <source>
        <dbReference type="SAM" id="Phobius"/>
    </source>
</evidence>
<protein>
    <submittedName>
        <fullName evidence="2">Cobalamin cluster protein</fullName>
    </submittedName>
</protein>
<feature type="transmembrane region" description="Helical" evidence="1">
    <location>
        <begin position="197"/>
        <end position="218"/>
    </location>
</feature>
<feature type="transmembrane region" description="Helical" evidence="1">
    <location>
        <begin position="166"/>
        <end position="191"/>
    </location>
</feature>
<sequence length="237" mass="24021">MWPTLKRGVAAGGLVGVVYGLFTAVVVHPLTASLAEIAHHGGHGHDAGAHSHAVSETTTAVVSVGSGVLWGIFLGAALGLAYYFLEPAVPGSSATRPYVLAGAGFLTVSVGPWLALPPVAPGMEHQLAASTRLVLYAGLMLAGAVLAVLGTALYRRAGDRRRGVAAGLAPIVAAVAVVPLLTPTVVTAGGLSTDLVAAYRGLVVFGQAGLWFGLATAFRWLGPAPTNLDLTPHETQI</sequence>
<feature type="transmembrane region" description="Helical" evidence="1">
    <location>
        <begin position="67"/>
        <end position="85"/>
    </location>
</feature>
<keyword evidence="1" id="KW-1133">Transmembrane helix</keyword>
<organism evidence="2 3">
    <name type="scientific">Halovenus carboxidivorans</name>
    <dbReference type="NCBI Taxonomy" id="2692199"/>
    <lineage>
        <taxon>Archaea</taxon>
        <taxon>Methanobacteriati</taxon>
        <taxon>Methanobacteriota</taxon>
        <taxon>Stenosarchaea group</taxon>
        <taxon>Halobacteria</taxon>
        <taxon>Halobacteriales</taxon>
        <taxon>Haloarculaceae</taxon>
        <taxon>Halovenus</taxon>
    </lineage>
</organism>
<dbReference type="Pfam" id="PF09490">
    <property type="entry name" value="CbtA"/>
    <property type="match status" value="1"/>
</dbReference>
<dbReference type="Proteomes" id="UP000466535">
    <property type="component" value="Unassembled WGS sequence"/>
</dbReference>
<feature type="transmembrane region" description="Helical" evidence="1">
    <location>
        <begin position="97"/>
        <end position="115"/>
    </location>
</feature>
<dbReference type="InterPro" id="IPR012666">
    <property type="entry name" value="CbtA_put"/>
</dbReference>
<name>A0A6B0TA16_9EURY</name>
<keyword evidence="3" id="KW-1185">Reference proteome</keyword>
<keyword evidence="1" id="KW-0812">Transmembrane</keyword>
<dbReference type="OrthoDB" id="170869at2157"/>